<name>A0AAD7DVC0_9AGAR</name>
<comment type="caution">
    <text evidence="1">The sequence shown here is derived from an EMBL/GenBank/DDBJ whole genome shotgun (WGS) entry which is preliminary data.</text>
</comment>
<evidence type="ECO:0000313" key="2">
    <source>
        <dbReference type="Proteomes" id="UP001215598"/>
    </source>
</evidence>
<dbReference type="Proteomes" id="UP001215598">
    <property type="component" value="Unassembled WGS sequence"/>
</dbReference>
<reference evidence="1" key="1">
    <citation type="submission" date="2023-03" db="EMBL/GenBank/DDBJ databases">
        <title>Massive genome expansion in bonnet fungi (Mycena s.s.) driven by repeated elements and novel gene families across ecological guilds.</title>
        <authorList>
            <consortium name="Lawrence Berkeley National Laboratory"/>
            <person name="Harder C.B."/>
            <person name="Miyauchi S."/>
            <person name="Viragh M."/>
            <person name="Kuo A."/>
            <person name="Thoen E."/>
            <person name="Andreopoulos B."/>
            <person name="Lu D."/>
            <person name="Skrede I."/>
            <person name="Drula E."/>
            <person name="Henrissat B."/>
            <person name="Morin E."/>
            <person name="Kohler A."/>
            <person name="Barry K."/>
            <person name="LaButti K."/>
            <person name="Morin E."/>
            <person name="Salamov A."/>
            <person name="Lipzen A."/>
            <person name="Mereny Z."/>
            <person name="Hegedus B."/>
            <person name="Baldrian P."/>
            <person name="Stursova M."/>
            <person name="Weitz H."/>
            <person name="Taylor A."/>
            <person name="Grigoriev I.V."/>
            <person name="Nagy L.G."/>
            <person name="Martin F."/>
            <person name="Kauserud H."/>
        </authorList>
    </citation>
    <scope>NUCLEOTIDE SEQUENCE</scope>
    <source>
        <strain evidence="1">CBHHK182m</strain>
    </source>
</reference>
<organism evidence="1 2">
    <name type="scientific">Mycena metata</name>
    <dbReference type="NCBI Taxonomy" id="1033252"/>
    <lineage>
        <taxon>Eukaryota</taxon>
        <taxon>Fungi</taxon>
        <taxon>Dikarya</taxon>
        <taxon>Basidiomycota</taxon>
        <taxon>Agaricomycotina</taxon>
        <taxon>Agaricomycetes</taxon>
        <taxon>Agaricomycetidae</taxon>
        <taxon>Agaricales</taxon>
        <taxon>Marasmiineae</taxon>
        <taxon>Mycenaceae</taxon>
        <taxon>Mycena</taxon>
    </lineage>
</organism>
<keyword evidence="2" id="KW-1185">Reference proteome</keyword>
<sequence length="149" mass="16244">MWLSHGRTIRVADPVTSAEKFPELVEAATNIINVVVEAAKKADLSTEQLKWGVKCALGGPVKVSDVISLRTWLITSGLMVDEIQLKSAAKRALNNVAVRIWDRDQGQNDNYDSLYAVDARTDAKAHPSCELLHGKALESKPIPLVTDAP</sequence>
<dbReference type="AlphaFoldDB" id="A0AAD7DVC0"/>
<proteinExistence type="predicted"/>
<accession>A0AAD7DVC0</accession>
<evidence type="ECO:0000313" key="1">
    <source>
        <dbReference type="EMBL" id="KAJ7700623.1"/>
    </source>
</evidence>
<dbReference type="EMBL" id="JARKIB010000548">
    <property type="protein sequence ID" value="KAJ7700623.1"/>
    <property type="molecule type" value="Genomic_DNA"/>
</dbReference>
<protein>
    <submittedName>
        <fullName evidence="1">Uncharacterized protein</fullName>
    </submittedName>
</protein>
<gene>
    <name evidence="1" type="ORF">B0H16DRAFT_1483775</name>
</gene>